<dbReference type="Proteomes" id="UP000433104">
    <property type="component" value="Unassembled WGS sequence"/>
</dbReference>
<evidence type="ECO:0000259" key="12">
    <source>
        <dbReference type="PROSITE" id="PS50894"/>
    </source>
</evidence>
<dbReference type="PROSITE" id="PS50851">
    <property type="entry name" value="CHEW"/>
    <property type="match status" value="1"/>
</dbReference>
<dbReference type="InterPro" id="IPR036061">
    <property type="entry name" value="CheW-like_dom_sf"/>
</dbReference>
<dbReference type="InterPro" id="IPR008207">
    <property type="entry name" value="Sig_transdc_His_kin_Hpt_dom"/>
</dbReference>
<feature type="domain" description="Histidine kinase" evidence="10">
    <location>
        <begin position="148"/>
        <end position="399"/>
    </location>
</feature>
<dbReference type="AlphaFoldDB" id="A0A844Z7B6"/>
<dbReference type="FunFam" id="3.30.565.10:FF:000016">
    <property type="entry name" value="Chemotaxis protein CheA, putative"/>
    <property type="match status" value="1"/>
</dbReference>
<evidence type="ECO:0000313" key="14">
    <source>
        <dbReference type="Proteomes" id="UP000433104"/>
    </source>
</evidence>
<keyword evidence="4 9" id="KW-0597">Phosphoprotein</keyword>
<dbReference type="EMBL" id="WTYW01000001">
    <property type="protein sequence ID" value="MXO84521.1"/>
    <property type="molecule type" value="Genomic_DNA"/>
</dbReference>
<dbReference type="InterPro" id="IPR005467">
    <property type="entry name" value="His_kinase_dom"/>
</dbReference>
<dbReference type="PANTHER" id="PTHR43395">
    <property type="entry name" value="SENSOR HISTIDINE KINASE CHEA"/>
    <property type="match status" value="1"/>
</dbReference>
<dbReference type="InterPro" id="IPR036641">
    <property type="entry name" value="HPT_dom_sf"/>
</dbReference>
<organism evidence="13 14">
    <name type="scientific">Parapontixanthobacter aurantiacus</name>
    <dbReference type="NCBI Taxonomy" id="1463599"/>
    <lineage>
        <taxon>Bacteria</taxon>
        <taxon>Pseudomonadati</taxon>
        <taxon>Pseudomonadota</taxon>
        <taxon>Alphaproteobacteria</taxon>
        <taxon>Sphingomonadales</taxon>
        <taxon>Erythrobacteraceae</taxon>
        <taxon>Parapontixanthobacter</taxon>
    </lineage>
</organism>
<dbReference type="CDD" id="cd00088">
    <property type="entry name" value="HPT"/>
    <property type="match status" value="1"/>
</dbReference>
<feature type="modified residue" description="Phosphohistidine" evidence="9">
    <location>
        <position position="44"/>
    </location>
</feature>
<evidence type="ECO:0000256" key="1">
    <source>
        <dbReference type="ARBA" id="ARBA00000085"/>
    </source>
</evidence>
<dbReference type="SMART" id="SM01231">
    <property type="entry name" value="H-kinase_dim"/>
    <property type="match status" value="1"/>
</dbReference>
<sequence>MDDLLADFVAETREMLESIEGEIIAWEADPGDRERLDSIFRFVHTVKGNCGFFDFPRLAKLSHAAEGALGEVRSGRRAANARLVTAVLSVIDRIAAMVDAIEAKEEFPEGGDEMLVSALEDSEGAVLDVAASHPREEVQTARASQSSAAPRSIRLPVELLDRVMSGVSDMVLARNDLARRLRETPDAGALDGPFERLSGILSEVREGISQMRMHHIDHLYQSLPRLVRDLSNELGKQVMIDFEGGDVELDREIMEMIRDPMTHLLRNAIDHGIETPSRRIAAGKREIGLLNVSARHSGNEIRLTVTDDGKGLDPAKIVAKAIETGVVTEQEASRLSNEEKINLIFAPGLSTAEEVSEISGRGVGMDVVRANLERIGGSIKVTSKPGEFTSFQLQIPLTLSIVAGLTVQAGGHQFAIPQSYVLEIVRRRSSSVETTTLGANRLVKIRGNRIPYLALHDVLALPKNAGKDEGEASDLADILILVHVSTGDRFALGVDSIFDYEDLVVKPLAPAIMATGFYSGSTLLDNGTPILMLDMREIAAKHNLVSATRASKSPSLEADAKKIVKKAAEVMTFETFDGLECAVRMPMVLRIDTIDPATIDYHGKVAQTIIDDRLMPLVGIGPQHETEETVRTLRLSDGTSSLLYAVARISDTQPLTSEIVPSDDPAYEGTVLLNGRPVRLIDGHQLFAKFARPDEASNGLSCALPDDEWSKAILEPLVVAAGYRVERNVENCDVAIVMGDAPPAQTEQAAGRVIRLRETEIARESEQGTVYRYDRDALVAALSQATGGNAA</sequence>
<dbReference type="Pfam" id="PF01584">
    <property type="entry name" value="CheW"/>
    <property type="match status" value="1"/>
</dbReference>
<feature type="domain" description="HPt" evidence="12">
    <location>
        <begin position="1"/>
        <end position="101"/>
    </location>
</feature>
<dbReference type="OrthoDB" id="9803176at2"/>
<comment type="caution">
    <text evidence="13">The sequence shown here is derived from an EMBL/GenBank/DDBJ whole genome shotgun (WGS) entry which is preliminary data.</text>
</comment>
<evidence type="ECO:0000256" key="3">
    <source>
        <dbReference type="ARBA" id="ARBA00021495"/>
    </source>
</evidence>
<keyword evidence="7" id="KW-0902">Two-component regulatory system</keyword>
<dbReference type="InterPro" id="IPR004358">
    <property type="entry name" value="Sig_transdc_His_kin-like_C"/>
</dbReference>
<accession>A0A844Z7B6</accession>
<dbReference type="InterPro" id="IPR003594">
    <property type="entry name" value="HATPase_dom"/>
</dbReference>
<name>A0A844Z7B6_9SPHN</name>
<dbReference type="SUPFAM" id="SSF47226">
    <property type="entry name" value="Histidine-containing phosphotransfer domain, HPT domain"/>
    <property type="match status" value="1"/>
</dbReference>
<evidence type="ECO:0000256" key="9">
    <source>
        <dbReference type="PROSITE-ProRule" id="PRU00110"/>
    </source>
</evidence>
<keyword evidence="6" id="KW-0418">Kinase</keyword>
<keyword evidence="14" id="KW-1185">Reference proteome</keyword>
<dbReference type="CDD" id="cd16916">
    <property type="entry name" value="HATPase_CheA-like"/>
    <property type="match status" value="1"/>
</dbReference>
<dbReference type="PROSITE" id="PS50894">
    <property type="entry name" value="HPT"/>
    <property type="match status" value="1"/>
</dbReference>
<dbReference type="GO" id="GO:0000155">
    <property type="term" value="F:phosphorelay sensor kinase activity"/>
    <property type="evidence" value="ECO:0007669"/>
    <property type="project" value="InterPro"/>
</dbReference>
<gene>
    <name evidence="13" type="ORF">GRI38_00545</name>
</gene>
<dbReference type="SMART" id="SM00387">
    <property type="entry name" value="HATPase_c"/>
    <property type="match status" value="1"/>
</dbReference>
<dbReference type="InterPro" id="IPR004105">
    <property type="entry name" value="CheA-like_dim"/>
</dbReference>
<comment type="catalytic activity">
    <reaction evidence="1">
        <text>ATP + protein L-histidine = ADP + protein N-phospho-L-histidine.</text>
        <dbReference type="EC" id="2.7.13.3"/>
    </reaction>
</comment>
<proteinExistence type="predicted"/>
<evidence type="ECO:0000256" key="5">
    <source>
        <dbReference type="ARBA" id="ARBA00022679"/>
    </source>
</evidence>
<dbReference type="PRINTS" id="PR00344">
    <property type="entry name" value="BCTRLSENSOR"/>
</dbReference>
<comment type="function">
    <text evidence="8">Involved in the transmission of sensory signals from the chemoreceptors to the flagellar motors. CheA is autophosphorylated; it can transfer its phosphate group to either CheB or CheY.</text>
</comment>
<dbReference type="SMART" id="SM00260">
    <property type="entry name" value="CheW"/>
    <property type="match status" value="1"/>
</dbReference>
<keyword evidence="5" id="KW-0808">Transferase</keyword>
<evidence type="ECO:0000259" key="10">
    <source>
        <dbReference type="PROSITE" id="PS50109"/>
    </source>
</evidence>
<dbReference type="PROSITE" id="PS50109">
    <property type="entry name" value="HIS_KIN"/>
    <property type="match status" value="1"/>
</dbReference>
<reference evidence="13 14" key="1">
    <citation type="submission" date="2019-12" db="EMBL/GenBank/DDBJ databases">
        <title>Genomic-based taxomic classification of the family Erythrobacteraceae.</title>
        <authorList>
            <person name="Xu L."/>
        </authorList>
    </citation>
    <scope>NUCLEOTIDE SEQUENCE [LARGE SCALE GENOMIC DNA]</scope>
    <source>
        <strain evidence="13 14">MCCC 1A09962</strain>
    </source>
</reference>
<feature type="domain" description="CheW-like" evidence="11">
    <location>
        <begin position="401"/>
        <end position="544"/>
    </location>
</feature>
<dbReference type="Pfam" id="PF02518">
    <property type="entry name" value="HATPase_c"/>
    <property type="match status" value="1"/>
</dbReference>
<evidence type="ECO:0000256" key="4">
    <source>
        <dbReference type="ARBA" id="ARBA00022553"/>
    </source>
</evidence>
<dbReference type="InterPro" id="IPR036890">
    <property type="entry name" value="HATPase_C_sf"/>
</dbReference>
<dbReference type="PANTHER" id="PTHR43395:SF1">
    <property type="entry name" value="CHEMOTAXIS PROTEIN CHEA"/>
    <property type="match status" value="1"/>
</dbReference>
<evidence type="ECO:0000259" key="11">
    <source>
        <dbReference type="PROSITE" id="PS50851"/>
    </source>
</evidence>
<dbReference type="GO" id="GO:0006935">
    <property type="term" value="P:chemotaxis"/>
    <property type="evidence" value="ECO:0007669"/>
    <property type="project" value="InterPro"/>
</dbReference>
<dbReference type="InterPro" id="IPR002545">
    <property type="entry name" value="CheW-lke_dom"/>
</dbReference>
<dbReference type="RefSeq" id="WP_160681084.1">
    <property type="nucleotide sequence ID" value="NZ_WTYW01000001.1"/>
</dbReference>
<evidence type="ECO:0000256" key="2">
    <source>
        <dbReference type="ARBA" id="ARBA00012438"/>
    </source>
</evidence>
<dbReference type="SUPFAM" id="SSF55874">
    <property type="entry name" value="ATPase domain of HSP90 chaperone/DNA topoisomerase II/histidine kinase"/>
    <property type="match status" value="1"/>
</dbReference>
<dbReference type="SMART" id="SM00073">
    <property type="entry name" value="HPT"/>
    <property type="match status" value="1"/>
</dbReference>
<dbReference type="Gene3D" id="1.20.120.160">
    <property type="entry name" value="HPT domain"/>
    <property type="match status" value="1"/>
</dbReference>
<dbReference type="Gene3D" id="2.30.30.40">
    <property type="entry name" value="SH3 Domains"/>
    <property type="match status" value="1"/>
</dbReference>
<evidence type="ECO:0000313" key="13">
    <source>
        <dbReference type="EMBL" id="MXO84521.1"/>
    </source>
</evidence>
<evidence type="ECO:0000256" key="6">
    <source>
        <dbReference type="ARBA" id="ARBA00022777"/>
    </source>
</evidence>
<dbReference type="Pfam" id="PF01627">
    <property type="entry name" value="Hpt"/>
    <property type="match status" value="1"/>
</dbReference>
<dbReference type="GO" id="GO:0005737">
    <property type="term" value="C:cytoplasm"/>
    <property type="evidence" value="ECO:0007669"/>
    <property type="project" value="InterPro"/>
</dbReference>
<dbReference type="InterPro" id="IPR051315">
    <property type="entry name" value="Bact_Chemotaxis_CheA"/>
</dbReference>
<dbReference type="Gene3D" id="3.30.565.10">
    <property type="entry name" value="Histidine kinase-like ATPase, C-terminal domain"/>
    <property type="match status" value="1"/>
</dbReference>
<evidence type="ECO:0000256" key="7">
    <source>
        <dbReference type="ARBA" id="ARBA00023012"/>
    </source>
</evidence>
<dbReference type="EC" id="2.7.13.3" evidence="2"/>
<dbReference type="SUPFAM" id="SSF50341">
    <property type="entry name" value="CheW-like"/>
    <property type="match status" value="1"/>
</dbReference>
<evidence type="ECO:0000256" key="8">
    <source>
        <dbReference type="ARBA" id="ARBA00035100"/>
    </source>
</evidence>
<protein>
    <recommendedName>
        <fullName evidence="3">Chemotaxis protein CheA</fullName>
        <ecNumber evidence="2">2.7.13.3</ecNumber>
    </recommendedName>
</protein>